<gene>
    <name evidence="3" type="ORF">U14_04870</name>
</gene>
<protein>
    <submittedName>
        <fullName evidence="3">Uncharacterized protein</fullName>
    </submittedName>
</protein>
<dbReference type="STRING" id="1499966.U14_04870"/>
<dbReference type="HOGENOM" id="CLU_1127342_0_0_0"/>
<reference evidence="3" key="1">
    <citation type="journal article" date="2015" name="PeerJ">
        <title>First genomic representation of candidate bacterial phylum KSB3 points to enhanced environmental sensing as a trigger of wastewater bulking.</title>
        <authorList>
            <person name="Sekiguchi Y."/>
            <person name="Ohashi A."/>
            <person name="Parks D.H."/>
            <person name="Yamauchi T."/>
            <person name="Tyson G.W."/>
            <person name="Hugenholtz P."/>
        </authorList>
    </citation>
    <scope>NUCLEOTIDE SEQUENCE [LARGE SCALE GENOMIC DNA]</scope>
</reference>
<feature type="chain" id="PRO_5006631636" evidence="2">
    <location>
        <begin position="24"/>
        <end position="246"/>
    </location>
</feature>
<sequence length="246" mass="27591">MIRMFIKHTCTIEMILLFGQAVSATTAPDNLWQKAVAIAGNNVRWIPGVIMMTSEEFDKHDRVQKTEEAVTRLSLGENGMILSETTAMKDGKKVASQKKTSVQEETGKDSGNIGVSVRLGQEDFFMPERQATVSATPTGQRKTIDDVICVEYVFTQQKSPKEKLSGSAWLDETSGAPVEVAFTTIPLPKHVKQMASVIHYHSSPDAWYPIRMQMEASGGFLLIQKHVRIRLEMNDYWQAPKKMLEK</sequence>
<evidence type="ECO:0000313" key="4">
    <source>
        <dbReference type="Proteomes" id="UP000030700"/>
    </source>
</evidence>
<accession>A0A0S6W560</accession>
<organism evidence="3">
    <name type="scientific">Candidatus Moduliflexus flocculans</name>
    <dbReference type="NCBI Taxonomy" id="1499966"/>
    <lineage>
        <taxon>Bacteria</taxon>
        <taxon>Candidatus Moduliflexota</taxon>
        <taxon>Candidatus Moduliflexia</taxon>
        <taxon>Candidatus Moduliflexales</taxon>
        <taxon>Candidatus Moduliflexaceae</taxon>
    </lineage>
</organism>
<keyword evidence="4" id="KW-1185">Reference proteome</keyword>
<dbReference type="Proteomes" id="UP000030700">
    <property type="component" value="Unassembled WGS sequence"/>
</dbReference>
<proteinExistence type="predicted"/>
<dbReference type="EMBL" id="DF820459">
    <property type="protein sequence ID" value="GAK53604.1"/>
    <property type="molecule type" value="Genomic_DNA"/>
</dbReference>
<feature type="region of interest" description="Disordered" evidence="1">
    <location>
        <begin position="92"/>
        <end position="113"/>
    </location>
</feature>
<evidence type="ECO:0000313" key="3">
    <source>
        <dbReference type="EMBL" id="GAK53604.1"/>
    </source>
</evidence>
<dbReference type="AlphaFoldDB" id="A0A0S6W560"/>
<name>A0A0S6W560_9BACT</name>
<keyword evidence="2" id="KW-0732">Signal</keyword>
<feature type="signal peptide" evidence="2">
    <location>
        <begin position="1"/>
        <end position="23"/>
    </location>
</feature>
<evidence type="ECO:0000256" key="2">
    <source>
        <dbReference type="SAM" id="SignalP"/>
    </source>
</evidence>
<evidence type="ECO:0000256" key="1">
    <source>
        <dbReference type="SAM" id="MobiDB-lite"/>
    </source>
</evidence>